<accession>A0A1F4URB6</accession>
<proteinExistence type="predicted"/>
<evidence type="ECO:0000313" key="2">
    <source>
        <dbReference type="Proteomes" id="UP000176444"/>
    </source>
</evidence>
<dbReference type="Proteomes" id="UP000176444">
    <property type="component" value="Unassembled WGS sequence"/>
</dbReference>
<reference evidence="1 2" key="1">
    <citation type="journal article" date="2016" name="Nat. Commun.">
        <title>Thousands of microbial genomes shed light on interconnected biogeochemical processes in an aquifer system.</title>
        <authorList>
            <person name="Anantharaman K."/>
            <person name="Brown C.T."/>
            <person name="Hug L.A."/>
            <person name="Sharon I."/>
            <person name="Castelle C.J."/>
            <person name="Probst A.J."/>
            <person name="Thomas B.C."/>
            <person name="Singh A."/>
            <person name="Wilkins M.J."/>
            <person name="Karaoz U."/>
            <person name="Brodie E.L."/>
            <person name="Williams K.H."/>
            <person name="Hubbard S.S."/>
            <person name="Banfield J.F."/>
        </authorList>
    </citation>
    <scope>NUCLEOTIDE SEQUENCE [LARGE SCALE GENOMIC DNA]</scope>
</reference>
<organism evidence="1 2">
    <name type="scientific">candidate division WWE3 bacterium RIFCSPHIGHO2_01_FULL_35_17</name>
    <dbReference type="NCBI Taxonomy" id="1802614"/>
    <lineage>
        <taxon>Bacteria</taxon>
        <taxon>Katanobacteria</taxon>
    </lineage>
</organism>
<sequence length="358" mass="41548">MSKSVALLYYANIDHYSINTSMHNYLLHGGYLELLSSAKVPINVCFTGMTLEKLIEYDPMFIKKIQSLQNVKFFYTSYSHFLPSEFPKDIISQSEFGEKIIKEVIPDSKLMNIISMPEYDCTETVLNKIYTSNQFLISSSIINHGSLGSCKVCYKHLGTDKLLYCIHKDLMYRKRYHEYLREECKAKDVVSAIKSDLLQMKQNKVLICAIDLETPVINQVVFDNHKSSPPRLDLVKRLYDEYLKSKFRFVYLDEVSSLSERDLSIVDSLTNVDITVRKNPVYNNVLSRLKRINTSKLNINLRHYLMCTSSDLYTYSHRRIKLPATYKAKKGLVIIYRSGLKKSILKHRLQKIGINILT</sequence>
<name>A0A1F4URB6_UNCKA</name>
<evidence type="ECO:0000313" key="1">
    <source>
        <dbReference type="EMBL" id="OGC47517.1"/>
    </source>
</evidence>
<dbReference type="AlphaFoldDB" id="A0A1F4URB6"/>
<gene>
    <name evidence="1" type="ORF">A2713_00290</name>
</gene>
<dbReference type="EMBL" id="MEUX01000012">
    <property type="protein sequence ID" value="OGC47517.1"/>
    <property type="molecule type" value="Genomic_DNA"/>
</dbReference>
<comment type="caution">
    <text evidence="1">The sequence shown here is derived from an EMBL/GenBank/DDBJ whole genome shotgun (WGS) entry which is preliminary data.</text>
</comment>
<protein>
    <submittedName>
        <fullName evidence="1">Uncharacterized protein</fullName>
    </submittedName>
</protein>